<dbReference type="PRINTS" id="PR01415">
    <property type="entry name" value="ANKYRIN"/>
</dbReference>
<dbReference type="SUPFAM" id="SSF48403">
    <property type="entry name" value="Ankyrin repeat"/>
    <property type="match status" value="1"/>
</dbReference>
<feature type="repeat" description="ANK" evidence="3">
    <location>
        <begin position="123"/>
        <end position="158"/>
    </location>
</feature>
<dbReference type="Proteomes" id="UP001501788">
    <property type="component" value="Unassembled WGS sequence"/>
</dbReference>
<dbReference type="RefSeq" id="WP_345062386.1">
    <property type="nucleotide sequence ID" value="NZ_BAABEX010000007.1"/>
</dbReference>
<feature type="signal peptide" evidence="4">
    <location>
        <begin position="1"/>
        <end position="25"/>
    </location>
</feature>
<protein>
    <submittedName>
        <fullName evidence="5">Ankyrin repeat domain-containing protein</fullName>
    </submittedName>
</protein>
<evidence type="ECO:0000313" key="6">
    <source>
        <dbReference type="Proteomes" id="UP001501788"/>
    </source>
</evidence>
<evidence type="ECO:0000256" key="1">
    <source>
        <dbReference type="ARBA" id="ARBA00022737"/>
    </source>
</evidence>
<proteinExistence type="predicted"/>
<dbReference type="PANTHER" id="PTHR24171:SF8">
    <property type="entry name" value="BRCA1-ASSOCIATED RING DOMAIN PROTEIN 1"/>
    <property type="match status" value="1"/>
</dbReference>
<evidence type="ECO:0000256" key="4">
    <source>
        <dbReference type="SAM" id="SignalP"/>
    </source>
</evidence>
<evidence type="ECO:0000256" key="2">
    <source>
        <dbReference type="ARBA" id="ARBA00023043"/>
    </source>
</evidence>
<keyword evidence="2 3" id="KW-0040">ANK repeat</keyword>
<dbReference type="InterPro" id="IPR036770">
    <property type="entry name" value="Ankyrin_rpt-contain_sf"/>
</dbReference>
<dbReference type="SMART" id="SM00248">
    <property type="entry name" value="ANK"/>
    <property type="match status" value="5"/>
</dbReference>
<evidence type="ECO:0000313" key="5">
    <source>
        <dbReference type="EMBL" id="GAA4422260.1"/>
    </source>
</evidence>
<evidence type="ECO:0000256" key="3">
    <source>
        <dbReference type="PROSITE-ProRule" id="PRU00023"/>
    </source>
</evidence>
<feature type="repeat" description="ANK" evidence="3">
    <location>
        <begin position="93"/>
        <end position="125"/>
    </location>
</feature>
<dbReference type="Pfam" id="PF13857">
    <property type="entry name" value="Ank_5"/>
    <property type="match status" value="1"/>
</dbReference>
<dbReference type="Gene3D" id="1.25.40.20">
    <property type="entry name" value="Ankyrin repeat-containing domain"/>
    <property type="match status" value="3"/>
</dbReference>
<accession>A0ABP8L654</accession>
<dbReference type="PROSITE" id="PS50088">
    <property type="entry name" value="ANK_REPEAT"/>
    <property type="match status" value="3"/>
</dbReference>
<organism evidence="5 6">
    <name type="scientific">Acidovorax lacteus</name>
    <dbReference type="NCBI Taxonomy" id="1924988"/>
    <lineage>
        <taxon>Bacteria</taxon>
        <taxon>Pseudomonadati</taxon>
        <taxon>Pseudomonadota</taxon>
        <taxon>Betaproteobacteria</taxon>
        <taxon>Burkholderiales</taxon>
        <taxon>Comamonadaceae</taxon>
        <taxon>Acidovorax</taxon>
    </lineage>
</organism>
<dbReference type="PROSITE" id="PS50297">
    <property type="entry name" value="ANK_REP_REGION"/>
    <property type="match status" value="3"/>
</dbReference>
<feature type="chain" id="PRO_5047044026" evidence="4">
    <location>
        <begin position="26"/>
        <end position="226"/>
    </location>
</feature>
<dbReference type="PANTHER" id="PTHR24171">
    <property type="entry name" value="ANKYRIN REPEAT DOMAIN-CONTAINING PROTEIN 39-RELATED"/>
    <property type="match status" value="1"/>
</dbReference>
<keyword evidence="4" id="KW-0732">Signal</keyword>
<dbReference type="Pfam" id="PF12796">
    <property type="entry name" value="Ank_2"/>
    <property type="match status" value="1"/>
</dbReference>
<feature type="repeat" description="ANK" evidence="3">
    <location>
        <begin position="159"/>
        <end position="191"/>
    </location>
</feature>
<sequence length="226" mass="24212">MSAPISRRHALVWCLGMGLGLPAHAGSYEDFFVAVQRDDAPTIAALLRRGFDPNTRDPKGEVAITLALQGGALKAAQALLASRMLHVNALNRNGESPLMMAALKGHVAEARTLIARDADVNKTGWTPLHYAATGTSAQQTELIALLIEHHAYIDAASPNGTTPLMMAAHYGTAEAVRLLLQEGADPTLRNALGLTAADFALRASRQPIADMVVEAIRQRQPKRGQW</sequence>
<keyword evidence="1" id="KW-0677">Repeat</keyword>
<comment type="caution">
    <text evidence="5">The sequence shown here is derived from an EMBL/GenBank/DDBJ whole genome shotgun (WGS) entry which is preliminary data.</text>
</comment>
<name>A0ABP8L654_9BURK</name>
<reference evidence="6" key="1">
    <citation type="journal article" date="2019" name="Int. J. Syst. Evol. Microbiol.">
        <title>The Global Catalogue of Microorganisms (GCM) 10K type strain sequencing project: providing services to taxonomists for standard genome sequencing and annotation.</title>
        <authorList>
            <consortium name="The Broad Institute Genomics Platform"/>
            <consortium name="The Broad Institute Genome Sequencing Center for Infectious Disease"/>
            <person name="Wu L."/>
            <person name="Ma J."/>
        </authorList>
    </citation>
    <scope>NUCLEOTIDE SEQUENCE [LARGE SCALE GENOMIC DNA]</scope>
    <source>
        <strain evidence="6">JCM 31890</strain>
    </source>
</reference>
<dbReference type="EMBL" id="BAABEX010000007">
    <property type="protein sequence ID" value="GAA4422260.1"/>
    <property type="molecule type" value="Genomic_DNA"/>
</dbReference>
<gene>
    <name evidence="5" type="ORF">GCM10023090_13140</name>
</gene>
<dbReference type="InterPro" id="IPR002110">
    <property type="entry name" value="Ankyrin_rpt"/>
</dbReference>
<keyword evidence="6" id="KW-1185">Reference proteome</keyword>